<dbReference type="AlphaFoldDB" id="A0A239BQI6"/>
<feature type="domain" description="DUF4136" evidence="1">
    <location>
        <begin position="31"/>
        <end position="182"/>
    </location>
</feature>
<dbReference type="EMBL" id="FZNY01000006">
    <property type="protein sequence ID" value="SNS09393.1"/>
    <property type="molecule type" value="Genomic_DNA"/>
</dbReference>
<evidence type="ECO:0000313" key="3">
    <source>
        <dbReference type="Proteomes" id="UP000198379"/>
    </source>
</evidence>
<gene>
    <name evidence="2" type="ORF">SAMN06265376_106318</name>
</gene>
<proteinExistence type="predicted"/>
<organism evidence="2 3">
    <name type="scientific">Dokdonia pacifica</name>
    <dbReference type="NCBI Taxonomy" id="1627892"/>
    <lineage>
        <taxon>Bacteria</taxon>
        <taxon>Pseudomonadati</taxon>
        <taxon>Bacteroidota</taxon>
        <taxon>Flavobacteriia</taxon>
        <taxon>Flavobacteriales</taxon>
        <taxon>Flavobacteriaceae</taxon>
        <taxon>Dokdonia</taxon>
    </lineage>
</organism>
<dbReference type="PROSITE" id="PS51257">
    <property type="entry name" value="PROKAR_LIPOPROTEIN"/>
    <property type="match status" value="1"/>
</dbReference>
<dbReference type="Gene3D" id="3.30.160.670">
    <property type="match status" value="1"/>
</dbReference>
<sequence length="184" mass="20844">MFTFRENTNVMRVLFLIGIAVFITSCGSTFVDYDYDEKASFESYKTYQYDLREPTGLSEFDERRFIKFTDSILEAKGYTRTDYNSLSILIQASEYETTSRNTIGVGLGGGGRNGGVGVSGGIPIGGREQHQQITLEFYDMDHGGKLVWQAISESNVKVKSTPDQRDTYFKKLVEKIFKKYPPKS</sequence>
<evidence type="ECO:0000259" key="1">
    <source>
        <dbReference type="Pfam" id="PF13590"/>
    </source>
</evidence>
<accession>A0A239BQI6</accession>
<dbReference type="Pfam" id="PF13590">
    <property type="entry name" value="DUF4136"/>
    <property type="match status" value="1"/>
</dbReference>
<protein>
    <recommendedName>
        <fullName evidence="1">DUF4136 domain-containing protein</fullName>
    </recommendedName>
</protein>
<name>A0A239BQI6_9FLAO</name>
<evidence type="ECO:0000313" key="2">
    <source>
        <dbReference type="EMBL" id="SNS09393.1"/>
    </source>
</evidence>
<dbReference type="InterPro" id="IPR025411">
    <property type="entry name" value="DUF4136"/>
</dbReference>
<keyword evidence="3" id="KW-1185">Reference proteome</keyword>
<dbReference type="Proteomes" id="UP000198379">
    <property type="component" value="Unassembled WGS sequence"/>
</dbReference>
<reference evidence="2 3" key="1">
    <citation type="submission" date="2017-06" db="EMBL/GenBank/DDBJ databases">
        <authorList>
            <person name="Kim H.J."/>
            <person name="Triplett B.A."/>
        </authorList>
    </citation>
    <scope>NUCLEOTIDE SEQUENCE [LARGE SCALE GENOMIC DNA]</scope>
    <source>
        <strain evidence="2 3">DSM 25597</strain>
    </source>
</reference>